<proteinExistence type="inferred from homology"/>
<dbReference type="Proteomes" id="UP000214365">
    <property type="component" value="Unassembled WGS sequence"/>
</dbReference>
<name>A0A225APU8_TALAT</name>
<dbReference type="Pfam" id="PF11807">
    <property type="entry name" value="UstYa"/>
    <property type="match status" value="1"/>
</dbReference>
<comment type="caution">
    <text evidence="3">The sequence shown here is derived from an EMBL/GenBank/DDBJ whole genome shotgun (WGS) entry which is preliminary data.</text>
</comment>
<dbReference type="EMBL" id="LFMY01000004">
    <property type="protein sequence ID" value="OKL61523.1"/>
    <property type="molecule type" value="Genomic_DNA"/>
</dbReference>
<evidence type="ECO:0000256" key="1">
    <source>
        <dbReference type="ARBA" id="ARBA00004685"/>
    </source>
</evidence>
<dbReference type="GeneID" id="31003269"/>
<protein>
    <recommendedName>
        <fullName evidence="5">Oxidase ustYa</fullName>
    </recommendedName>
</protein>
<organism evidence="3 4">
    <name type="scientific">Talaromyces atroroseus</name>
    <dbReference type="NCBI Taxonomy" id="1441469"/>
    <lineage>
        <taxon>Eukaryota</taxon>
        <taxon>Fungi</taxon>
        <taxon>Dikarya</taxon>
        <taxon>Ascomycota</taxon>
        <taxon>Pezizomycotina</taxon>
        <taxon>Eurotiomycetes</taxon>
        <taxon>Eurotiomycetidae</taxon>
        <taxon>Eurotiales</taxon>
        <taxon>Trichocomaceae</taxon>
        <taxon>Talaromyces</taxon>
        <taxon>Talaromyces sect. Trachyspermi</taxon>
    </lineage>
</organism>
<evidence type="ECO:0000313" key="3">
    <source>
        <dbReference type="EMBL" id="OKL61523.1"/>
    </source>
</evidence>
<dbReference type="PANTHER" id="PTHR33365:SF4">
    <property type="entry name" value="CYCLOCHLOROTINE BIOSYNTHESIS PROTEIN O"/>
    <property type="match status" value="1"/>
</dbReference>
<dbReference type="GO" id="GO:0043386">
    <property type="term" value="P:mycotoxin biosynthetic process"/>
    <property type="evidence" value="ECO:0007669"/>
    <property type="project" value="InterPro"/>
</dbReference>
<evidence type="ECO:0000256" key="2">
    <source>
        <dbReference type="ARBA" id="ARBA00035112"/>
    </source>
</evidence>
<dbReference type="OrthoDB" id="3687641at2759"/>
<dbReference type="AlphaFoldDB" id="A0A225APU8"/>
<comment type="pathway">
    <text evidence="1">Mycotoxin biosynthesis.</text>
</comment>
<reference evidence="3 4" key="1">
    <citation type="submission" date="2015-06" db="EMBL/GenBank/DDBJ databases">
        <title>Talaromyces atroroseus IBT 11181 draft genome.</title>
        <authorList>
            <person name="Rasmussen K.B."/>
            <person name="Rasmussen S."/>
            <person name="Petersen B."/>
            <person name="Sicheritz-Ponten T."/>
            <person name="Mortensen U.H."/>
            <person name="Thrane U."/>
        </authorList>
    </citation>
    <scope>NUCLEOTIDE SEQUENCE [LARGE SCALE GENOMIC DNA]</scope>
    <source>
        <strain evidence="3 4">IBT 11181</strain>
    </source>
</reference>
<keyword evidence="4" id="KW-1185">Reference proteome</keyword>
<sequence>MSSFFFFEVPWRPVVIENDERFIIAEPEPELMSSNQNESLEPSIWNELWPGTWVAFDDPSIGGAEGRGMQMTRVGSDPSAWAKTSEGFGVAVMHQLHCVMSVKQALMDYEAGRNTSRHAHGHLHHCLETLRQAVMCHGDLALEHPVDHDGRQGVTGWGNVHMCRDWEMIHQAILQKRITRSNQGGWVDYSVRLCVTIGVQSTID</sequence>
<evidence type="ECO:0000313" key="4">
    <source>
        <dbReference type="Proteomes" id="UP000214365"/>
    </source>
</evidence>
<dbReference type="STRING" id="1441469.A0A225APU8"/>
<gene>
    <name evidence="3" type="ORF">UA08_03514</name>
</gene>
<comment type="similarity">
    <text evidence="2">Belongs to the ustYa family.</text>
</comment>
<dbReference type="PANTHER" id="PTHR33365">
    <property type="entry name" value="YALI0B05434P"/>
    <property type="match status" value="1"/>
</dbReference>
<dbReference type="RefSeq" id="XP_020121644.1">
    <property type="nucleotide sequence ID" value="XM_020265823.1"/>
</dbReference>
<evidence type="ECO:0008006" key="5">
    <source>
        <dbReference type="Google" id="ProtNLM"/>
    </source>
</evidence>
<accession>A0A225APU8</accession>
<dbReference type="InterPro" id="IPR021765">
    <property type="entry name" value="UstYa-like"/>
</dbReference>